<gene>
    <name evidence="20" type="ORF">ARAM_006843</name>
</gene>
<feature type="compositionally biased region" description="Pro residues" evidence="16">
    <location>
        <begin position="1406"/>
        <end position="1430"/>
    </location>
</feature>
<reference evidence="20 21" key="1">
    <citation type="submission" date="2015-02" db="EMBL/GenBank/DDBJ databases">
        <title>Draft Genome Sequences of Two Closely-Related Aflatoxigenic Aspergillus Species Obtained from the Cote d'Ivoire.</title>
        <authorList>
            <person name="Moore G.G."/>
            <person name="Beltz S.B."/>
            <person name="Mack B.M."/>
        </authorList>
    </citation>
    <scope>NUCLEOTIDE SEQUENCE [LARGE SCALE GENOMIC DNA]</scope>
    <source>
        <strain evidence="20 21">SRRC1468</strain>
    </source>
</reference>
<name>A0A0F8W9H2_9EURO</name>
<keyword evidence="12" id="KW-0143">Chaperone</keyword>
<evidence type="ECO:0000256" key="8">
    <source>
        <dbReference type="ARBA" id="ARBA00022771"/>
    </source>
</evidence>
<keyword evidence="8 15" id="KW-0863">Zinc-finger</keyword>
<feature type="region of interest" description="Disordered" evidence="16">
    <location>
        <begin position="337"/>
        <end position="356"/>
    </location>
</feature>
<dbReference type="Gene3D" id="1.20.140.50">
    <property type="entry name" value="alix/aip1 like domains"/>
    <property type="match status" value="1"/>
</dbReference>
<dbReference type="GO" id="GO:0043328">
    <property type="term" value="P:protein transport to vacuole involved in ubiquitin-dependent protein catabolic process via the multivesicular body sorting pathway"/>
    <property type="evidence" value="ECO:0007669"/>
    <property type="project" value="TreeGrafter"/>
</dbReference>
<evidence type="ECO:0000256" key="1">
    <source>
        <dbReference type="ARBA" id="ARBA00004173"/>
    </source>
</evidence>
<evidence type="ECO:0000256" key="11">
    <source>
        <dbReference type="ARBA" id="ARBA00023128"/>
    </source>
</evidence>
<evidence type="ECO:0000256" key="7">
    <source>
        <dbReference type="ARBA" id="ARBA00022753"/>
    </source>
</evidence>
<keyword evidence="6" id="KW-0677">Repeat</keyword>
<dbReference type="Pfam" id="PF00226">
    <property type="entry name" value="DnaJ"/>
    <property type="match status" value="1"/>
</dbReference>
<dbReference type="Pfam" id="PF03097">
    <property type="entry name" value="BRO1"/>
    <property type="match status" value="1"/>
</dbReference>
<dbReference type="GO" id="GO:0008270">
    <property type="term" value="F:zinc ion binding"/>
    <property type="evidence" value="ECO:0007669"/>
    <property type="project" value="UniProtKB-KW"/>
</dbReference>
<dbReference type="Gene3D" id="2.60.260.20">
    <property type="entry name" value="Urease metallochaperone UreE, N-terminal domain"/>
    <property type="match status" value="2"/>
</dbReference>
<feature type="compositionally biased region" description="Polar residues" evidence="16">
    <location>
        <begin position="23"/>
        <end position="41"/>
    </location>
</feature>
<dbReference type="Gene3D" id="1.20.120.560">
    <property type="entry name" value="alix/aip1 in complex with the ypdl late domain"/>
    <property type="match status" value="1"/>
</dbReference>
<evidence type="ECO:0000259" key="17">
    <source>
        <dbReference type="PROSITE" id="PS50076"/>
    </source>
</evidence>
<evidence type="ECO:0000256" key="13">
    <source>
        <dbReference type="ARBA" id="ARBA00041284"/>
    </source>
</evidence>
<dbReference type="GO" id="GO:0005524">
    <property type="term" value="F:ATP binding"/>
    <property type="evidence" value="ECO:0007669"/>
    <property type="project" value="InterPro"/>
</dbReference>
<feature type="region of interest" description="Disordered" evidence="16">
    <location>
        <begin position="1533"/>
        <end position="1591"/>
    </location>
</feature>
<dbReference type="Gene3D" id="2.10.230.10">
    <property type="entry name" value="Heat shock protein DnaJ, cysteine-rich domain"/>
    <property type="match status" value="1"/>
</dbReference>
<dbReference type="GO" id="GO:0005768">
    <property type="term" value="C:endosome"/>
    <property type="evidence" value="ECO:0007669"/>
    <property type="project" value="UniProtKB-SubCell"/>
</dbReference>
<evidence type="ECO:0000259" key="18">
    <source>
        <dbReference type="PROSITE" id="PS51180"/>
    </source>
</evidence>
<dbReference type="InterPro" id="IPR008971">
    <property type="entry name" value="HSP40/DnaJ_pept-bd"/>
</dbReference>
<dbReference type="InterPro" id="IPR036869">
    <property type="entry name" value="J_dom_sf"/>
</dbReference>
<dbReference type="Gene3D" id="1.10.287.110">
    <property type="entry name" value="DnaJ domain"/>
    <property type="match status" value="1"/>
</dbReference>
<accession>A0A0F8W9H2</accession>
<dbReference type="FunFam" id="2.60.260.20:FF:000005">
    <property type="entry name" value="Chaperone protein dnaJ 1, mitochondrial"/>
    <property type="match status" value="1"/>
</dbReference>
<dbReference type="PANTHER" id="PTHR23030">
    <property type="entry name" value="PCD6 INTERACTING PROTEIN-RELATED"/>
    <property type="match status" value="1"/>
</dbReference>
<keyword evidence="5 15" id="KW-0479">Metal-binding</keyword>
<dbReference type="InterPro" id="IPR036410">
    <property type="entry name" value="HSP_DnaJ_Cys-rich_dom_sf"/>
</dbReference>
<feature type="zinc finger region" description="CR-type" evidence="15">
    <location>
        <begin position="237"/>
        <end position="318"/>
    </location>
</feature>
<dbReference type="PROSITE" id="PS51188">
    <property type="entry name" value="ZF_CR"/>
    <property type="match status" value="1"/>
</dbReference>
<dbReference type="PRINTS" id="PR00625">
    <property type="entry name" value="JDOMAIN"/>
</dbReference>
<dbReference type="SUPFAM" id="SSF57938">
    <property type="entry name" value="DnaJ/Hsp40 cysteine-rich domain"/>
    <property type="match status" value="1"/>
</dbReference>
<feature type="region of interest" description="Disordered" evidence="16">
    <location>
        <begin position="479"/>
        <end position="500"/>
    </location>
</feature>
<comment type="subcellular location">
    <subcellularLocation>
        <location evidence="3">Cytoplasm</location>
    </subcellularLocation>
    <subcellularLocation>
        <location evidence="2">Endosome</location>
    </subcellularLocation>
    <subcellularLocation>
        <location evidence="1">Mitochondrion</location>
    </subcellularLocation>
</comment>
<dbReference type="Pfam" id="PF13949">
    <property type="entry name" value="ALIX_LYPXL_bnd"/>
    <property type="match status" value="2"/>
</dbReference>
<feature type="region of interest" description="Disordered" evidence="16">
    <location>
        <begin position="23"/>
        <end position="42"/>
    </location>
</feature>
<dbReference type="InterPro" id="IPR002939">
    <property type="entry name" value="DnaJ_C"/>
</dbReference>
<dbReference type="PROSITE" id="PS00636">
    <property type="entry name" value="DNAJ_1"/>
    <property type="match status" value="1"/>
</dbReference>
<evidence type="ECO:0000256" key="6">
    <source>
        <dbReference type="ARBA" id="ARBA00022737"/>
    </source>
</evidence>
<evidence type="ECO:0000256" key="2">
    <source>
        <dbReference type="ARBA" id="ARBA00004177"/>
    </source>
</evidence>
<dbReference type="CDD" id="cd09242">
    <property type="entry name" value="BRO1_ScBro1_like"/>
    <property type="match status" value="1"/>
</dbReference>
<dbReference type="HAMAP" id="MF_01152">
    <property type="entry name" value="DnaJ"/>
    <property type="match status" value="1"/>
</dbReference>
<dbReference type="PROSITE" id="PS50076">
    <property type="entry name" value="DNAJ_2"/>
    <property type="match status" value="1"/>
</dbReference>
<dbReference type="SMART" id="SM01041">
    <property type="entry name" value="BRO1"/>
    <property type="match status" value="1"/>
</dbReference>
<feature type="compositionally biased region" description="Basic and acidic residues" evidence="16">
    <location>
        <begin position="1357"/>
        <end position="1385"/>
    </location>
</feature>
<dbReference type="GO" id="GO:0051082">
    <property type="term" value="F:unfolded protein binding"/>
    <property type="evidence" value="ECO:0007669"/>
    <property type="project" value="InterPro"/>
</dbReference>
<dbReference type="OrthoDB" id="2141925at2759"/>
<dbReference type="InterPro" id="IPR038499">
    <property type="entry name" value="BRO1_sf"/>
</dbReference>
<dbReference type="Proteomes" id="UP000034291">
    <property type="component" value="Unassembled WGS sequence"/>
</dbReference>
<keyword evidence="21" id="KW-1185">Reference proteome</keyword>
<keyword evidence="10" id="KW-0809">Transit peptide</keyword>
<evidence type="ECO:0000256" key="16">
    <source>
        <dbReference type="SAM" id="MobiDB-lite"/>
    </source>
</evidence>
<dbReference type="SMART" id="SM00271">
    <property type="entry name" value="DnaJ"/>
    <property type="match status" value="1"/>
</dbReference>
<evidence type="ECO:0000256" key="3">
    <source>
        <dbReference type="ARBA" id="ARBA00004496"/>
    </source>
</evidence>
<dbReference type="InterPro" id="IPR018253">
    <property type="entry name" value="DnaJ_domain_CS"/>
</dbReference>
<sequence>MNPASAAMPKAAALPARLLRTSQRYSQQGPAANVRSSSSPRQYHVSILQHPVKRPQEGACAKKSLGYVPSRSFHTTNSLAAVPDPYRVLGVDKGASAGDIKKAYYGMAKKYHPDTNKDPGAKEKFAEAQSAYELLSDAKKRETYDRFGSAAFDQNGGFDPNAAAGGNPFAGAGGFHGFGGGFPGGFGADINFEDLFGAFAGGARRAGRGKRSPFQEILVGEDIEVQTNISFMEAAKGTSQDIVITPLMECGTCKGDGLKKGAKRSQCRQCNGSGTRVHFMQGGFQVAATCDACGGAGQIVPRGSECGSCHGNGVTRDRKTVRVDIPGGVEDGMRLRIAGEGDAPPTGTSAAPGSRTQRGDLFVSIRVAPDERFSRSGSDILYTASIPLTTALLGGEVTVPTLDGQVKVKVSTGTGTGDRITLSGMGMKKLGGRSRAFAPTGDLKVEFKVQMPKYLTGNQRTILEVLADEMGDKTARRIMDIPKDGTPPSSDASSGGDASQNDGFLKSAWHKLMNHKKPCESEKSNETRLQPLQFPPLNIITSASFYPTIIRPFFHLPLLAASPFRGSILLLSVNSTSNIPLFFASFTTPASPPTVDGSSPLLHGKMVQSPMISCPLKQTNEIDWIQPLKDYIRQSYGEDPERYGQECATLNRLRQDMRGAGKDSATGRDLLYRYYGQLELLDLRFPVDENHIKISFTWPANLSMLPIRRYDAFTHKPTAQYSLAFEKASIIFNISAVLSCHAANQNRAEDTGLKTAYHSFQASAGMFTYINENFLHAPSTDLNRETVKTLINITLAQGQEVFLEKQVMDNKKPGFLAKLASQASYLYAQGVEGTLEHAKGVFDKSWAIILQAKSAHMGSVASYYQALADCETGSHGVAVARLQLAEKSSATALSWAKSFPSSVSPNTNLSSEAGPNLVDILKFHLANVQSRLATFIKDNDFIYHQPVPSEAGLSAVSKLPAAKAIPVSELYQGQDIQRIIGPDIFQKLVPMSVTETASLYDEEKAKLIRAETEKVETANGEMAASLDYFKLPGSLNILKGGMDQEMTVDEEFQRWCQELAGHDSFSKAFDGLQDRKSQVLAQLDQCSKQLDLEESVCEKMRSKYGADWGQQPSARLNTTLRGDIRTYRDTIHEASASDSQLLASLRQYESDFDEMRSAGETEEADVLFQRAMIKAGSKQGKGKNGVASPYSSTVEGSLLDDVYDDGAPSVAEQIARVESILKKLNLVKRERAQVLKDLKEKVHTDDISNVLILNKKSLTGQETTALMKELTKTYGDLLQDKRVRAEQSKYETITRQRNSVMARYKKIYDSFNNLRSGTTQAQTFYTDMGETVDSLRKNVDTFINNRRSEGAHLLGQIEREKATGASDHEEREREKLRQLMERLSTEPKPTSISSSSAATGPAQAKSPPPPVKTPSYPTPGIAPPKMSPAFPPAISQQHGTPISHSPAPYGQYMSPGTGVSYLQSQSYHQGAAAPLSEGYNPMAYPIPASSMSPPPGQFYSATPTPFYTTPTPPVPSTQYMPQATFPLPLLPAPSKPLTPLPQAHSPQGPVDTLRPGHTVQSSTTRHSRSHTPHPRLASLHLPRLPLIPGPV</sequence>
<dbReference type="CDD" id="cd10719">
    <property type="entry name" value="DnaJ_zf"/>
    <property type="match status" value="1"/>
</dbReference>
<evidence type="ECO:0000256" key="15">
    <source>
        <dbReference type="PROSITE-ProRule" id="PRU00546"/>
    </source>
</evidence>
<feature type="domain" description="J" evidence="17">
    <location>
        <begin position="84"/>
        <end position="148"/>
    </location>
</feature>
<evidence type="ECO:0000256" key="14">
    <source>
        <dbReference type="ARBA" id="ARBA00072890"/>
    </source>
</evidence>
<feature type="domain" description="BRO1" evidence="18">
    <location>
        <begin position="610"/>
        <end position="1022"/>
    </location>
</feature>
<dbReference type="SUPFAM" id="SSF49493">
    <property type="entry name" value="HSP40/DnaJ peptide-binding domain"/>
    <property type="match status" value="2"/>
</dbReference>
<dbReference type="Gene3D" id="1.25.40.280">
    <property type="entry name" value="alix/aip1 like domains"/>
    <property type="match status" value="1"/>
</dbReference>
<organism evidence="20 21">
    <name type="scientific">Aspergillus rambellii</name>
    <dbReference type="NCBI Taxonomy" id="308745"/>
    <lineage>
        <taxon>Eukaryota</taxon>
        <taxon>Fungi</taxon>
        <taxon>Dikarya</taxon>
        <taxon>Ascomycota</taxon>
        <taxon>Pezizomycotina</taxon>
        <taxon>Eurotiomycetes</taxon>
        <taxon>Eurotiomycetidae</taxon>
        <taxon>Eurotiales</taxon>
        <taxon>Aspergillaceae</taxon>
        <taxon>Aspergillus</taxon>
        <taxon>Aspergillus subgen. Nidulantes</taxon>
    </lineage>
</organism>
<dbReference type="CDD" id="cd10747">
    <property type="entry name" value="DnaJ_C"/>
    <property type="match status" value="1"/>
</dbReference>
<feature type="region of interest" description="Disordered" evidence="16">
    <location>
        <begin position="1353"/>
        <end position="1430"/>
    </location>
</feature>
<dbReference type="GO" id="GO:0031072">
    <property type="term" value="F:heat shock protein binding"/>
    <property type="evidence" value="ECO:0007669"/>
    <property type="project" value="InterPro"/>
</dbReference>
<dbReference type="InterPro" id="IPR012724">
    <property type="entry name" value="DnaJ"/>
</dbReference>
<dbReference type="STRING" id="308745.A0A0F8W9H2"/>
<dbReference type="GO" id="GO:0006457">
    <property type="term" value="P:protein folding"/>
    <property type="evidence" value="ECO:0007669"/>
    <property type="project" value="InterPro"/>
</dbReference>
<dbReference type="PROSITE" id="PS51180">
    <property type="entry name" value="BRO1"/>
    <property type="match status" value="1"/>
</dbReference>
<keyword evidence="7" id="KW-0967">Endosome</keyword>
<dbReference type="FunFam" id="1.10.287.110:FF:000053">
    <property type="entry name" value="Putative Mitochondrial DnaJ chaperone"/>
    <property type="match status" value="1"/>
</dbReference>
<evidence type="ECO:0000313" key="21">
    <source>
        <dbReference type="Proteomes" id="UP000034291"/>
    </source>
</evidence>
<dbReference type="PANTHER" id="PTHR23030:SF30">
    <property type="entry name" value="TYROSINE-PROTEIN PHOSPHATASE NON-RECEPTOR TYPE 23"/>
    <property type="match status" value="1"/>
</dbReference>
<evidence type="ECO:0000256" key="9">
    <source>
        <dbReference type="ARBA" id="ARBA00022833"/>
    </source>
</evidence>
<evidence type="ECO:0000256" key="5">
    <source>
        <dbReference type="ARBA" id="ARBA00022723"/>
    </source>
</evidence>
<dbReference type="FunFam" id="2.10.230.10:FF:000001">
    <property type="entry name" value="DnaJ subfamily A member 2"/>
    <property type="match status" value="1"/>
</dbReference>
<dbReference type="GO" id="GO:0005739">
    <property type="term" value="C:mitochondrion"/>
    <property type="evidence" value="ECO:0007669"/>
    <property type="project" value="UniProtKB-SubCell"/>
</dbReference>
<dbReference type="Pfam" id="PF01556">
    <property type="entry name" value="DnaJ_C"/>
    <property type="match status" value="1"/>
</dbReference>
<feature type="compositionally biased region" description="Low complexity" evidence="16">
    <location>
        <begin position="487"/>
        <end position="499"/>
    </location>
</feature>
<keyword evidence="4" id="KW-0963">Cytoplasm</keyword>
<feature type="compositionally biased region" description="Polar residues" evidence="16">
    <location>
        <begin position="1387"/>
        <end position="1398"/>
    </location>
</feature>
<evidence type="ECO:0000256" key="12">
    <source>
        <dbReference type="ARBA" id="ARBA00023186"/>
    </source>
</evidence>
<dbReference type="GO" id="GO:0009408">
    <property type="term" value="P:response to heat"/>
    <property type="evidence" value="ECO:0007669"/>
    <property type="project" value="InterPro"/>
</dbReference>
<dbReference type="SUPFAM" id="SSF46565">
    <property type="entry name" value="Chaperone J-domain"/>
    <property type="match status" value="1"/>
</dbReference>
<dbReference type="InterPro" id="IPR001305">
    <property type="entry name" value="HSP_DnaJ_Cys-rich_dom"/>
</dbReference>
<protein>
    <recommendedName>
        <fullName evidence="14">DnaJ homolog 1, mitochondrial</fullName>
    </recommendedName>
    <alternativeName>
        <fullName evidence="13">BRO domain-containing protein 1</fullName>
    </alternativeName>
</protein>
<evidence type="ECO:0000256" key="4">
    <source>
        <dbReference type="ARBA" id="ARBA00022490"/>
    </source>
</evidence>
<dbReference type="InterPro" id="IPR004328">
    <property type="entry name" value="BRO1_dom"/>
</dbReference>
<dbReference type="EMBL" id="JZBS01003558">
    <property type="protein sequence ID" value="KKK14530.1"/>
    <property type="molecule type" value="Genomic_DNA"/>
</dbReference>
<dbReference type="InterPro" id="IPR001623">
    <property type="entry name" value="DnaJ_domain"/>
</dbReference>
<feature type="domain" description="CR-type" evidence="19">
    <location>
        <begin position="237"/>
        <end position="318"/>
    </location>
</feature>
<dbReference type="InterPro" id="IPR025304">
    <property type="entry name" value="ALIX_V_dom"/>
</dbReference>
<keyword evidence="11" id="KW-0496">Mitochondrion</keyword>
<dbReference type="CDD" id="cd06257">
    <property type="entry name" value="DnaJ"/>
    <property type="match status" value="1"/>
</dbReference>
<evidence type="ECO:0000313" key="20">
    <source>
        <dbReference type="EMBL" id="KKK14530.1"/>
    </source>
</evidence>
<evidence type="ECO:0000259" key="19">
    <source>
        <dbReference type="PROSITE" id="PS51188"/>
    </source>
</evidence>
<dbReference type="Pfam" id="PF00684">
    <property type="entry name" value="DnaJ_CXXCXGXG"/>
    <property type="match status" value="1"/>
</dbReference>
<proteinExistence type="inferred from homology"/>
<feature type="compositionally biased region" description="Polar residues" evidence="16">
    <location>
        <begin position="346"/>
        <end position="356"/>
    </location>
</feature>
<keyword evidence="9 15" id="KW-0862">Zinc</keyword>
<comment type="caution">
    <text evidence="20">The sequence shown here is derived from an EMBL/GenBank/DDBJ whole genome shotgun (WGS) entry which is preliminary data.</text>
</comment>
<evidence type="ECO:0000256" key="10">
    <source>
        <dbReference type="ARBA" id="ARBA00022946"/>
    </source>
</evidence>